<evidence type="ECO:0000256" key="3">
    <source>
        <dbReference type="ARBA" id="ARBA00022737"/>
    </source>
</evidence>
<dbReference type="GO" id="GO:0006913">
    <property type="term" value="P:nucleocytoplasmic transport"/>
    <property type="evidence" value="ECO:0007669"/>
    <property type="project" value="TreeGrafter"/>
</dbReference>
<dbReference type="InterPro" id="IPR032675">
    <property type="entry name" value="LRR_dom_sf"/>
</dbReference>
<dbReference type="GO" id="GO:0005096">
    <property type="term" value="F:GTPase activator activity"/>
    <property type="evidence" value="ECO:0007669"/>
    <property type="project" value="UniProtKB-KW"/>
</dbReference>
<dbReference type="InterPro" id="IPR027038">
    <property type="entry name" value="RanGap"/>
</dbReference>
<dbReference type="SUPFAM" id="SSF52047">
    <property type="entry name" value="RNI-like"/>
    <property type="match status" value="1"/>
</dbReference>
<dbReference type="AlphaFoldDB" id="Q22V72"/>
<evidence type="ECO:0008006" key="6">
    <source>
        <dbReference type="Google" id="ProtNLM"/>
    </source>
</evidence>
<dbReference type="PANTHER" id="PTHR24113:SF12">
    <property type="entry name" value="RAN GTPASE-ACTIVATING PROTEIN 1"/>
    <property type="match status" value="1"/>
</dbReference>
<dbReference type="OrthoDB" id="120976at2759"/>
<dbReference type="EMBL" id="GG662798">
    <property type="protein sequence ID" value="EAR89076.3"/>
    <property type="molecule type" value="Genomic_DNA"/>
</dbReference>
<accession>Q22V72</accession>
<keyword evidence="5" id="KW-1185">Reference proteome</keyword>
<organism evidence="4 5">
    <name type="scientific">Tetrahymena thermophila (strain SB210)</name>
    <dbReference type="NCBI Taxonomy" id="312017"/>
    <lineage>
        <taxon>Eukaryota</taxon>
        <taxon>Sar</taxon>
        <taxon>Alveolata</taxon>
        <taxon>Ciliophora</taxon>
        <taxon>Intramacronucleata</taxon>
        <taxon>Oligohymenophorea</taxon>
        <taxon>Hymenostomatida</taxon>
        <taxon>Tetrahymenina</taxon>
        <taxon>Tetrahymenidae</taxon>
        <taxon>Tetrahymena</taxon>
    </lineage>
</organism>
<keyword evidence="3" id="KW-0677">Repeat</keyword>
<evidence type="ECO:0000313" key="4">
    <source>
        <dbReference type="EMBL" id="EAR89076.3"/>
    </source>
</evidence>
<dbReference type="GO" id="GO:0048471">
    <property type="term" value="C:perinuclear region of cytoplasm"/>
    <property type="evidence" value="ECO:0007669"/>
    <property type="project" value="TreeGrafter"/>
</dbReference>
<evidence type="ECO:0000256" key="1">
    <source>
        <dbReference type="ARBA" id="ARBA00022468"/>
    </source>
</evidence>
<dbReference type="GO" id="GO:0005829">
    <property type="term" value="C:cytosol"/>
    <property type="evidence" value="ECO:0007669"/>
    <property type="project" value="TreeGrafter"/>
</dbReference>
<dbReference type="GO" id="GO:0031267">
    <property type="term" value="F:small GTPase binding"/>
    <property type="evidence" value="ECO:0007669"/>
    <property type="project" value="TreeGrafter"/>
</dbReference>
<reference evidence="5" key="1">
    <citation type="journal article" date="2006" name="PLoS Biol.">
        <title>Macronuclear genome sequence of the ciliate Tetrahymena thermophila, a model eukaryote.</title>
        <authorList>
            <person name="Eisen J.A."/>
            <person name="Coyne R.S."/>
            <person name="Wu M."/>
            <person name="Wu D."/>
            <person name="Thiagarajan M."/>
            <person name="Wortman J.R."/>
            <person name="Badger J.H."/>
            <person name="Ren Q."/>
            <person name="Amedeo P."/>
            <person name="Jones K.M."/>
            <person name="Tallon L.J."/>
            <person name="Delcher A.L."/>
            <person name="Salzberg S.L."/>
            <person name="Silva J.C."/>
            <person name="Haas B.J."/>
            <person name="Majoros W.H."/>
            <person name="Farzad M."/>
            <person name="Carlton J.M."/>
            <person name="Smith R.K. Jr."/>
            <person name="Garg J."/>
            <person name="Pearlman R.E."/>
            <person name="Karrer K.M."/>
            <person name="Sun L."/>
            <person name="Manning G."/>
            <person name="Elde N.C."/>
            <person name="Turkewitz A.P."/>
            <person name="Asai D.J."/>
            <person name="Wilkes D.E."/>
            <person name="Wang Y."/>
            <person name="Cai H."/>
            <person name="Collins K."/>
            <person name="Stewart B.A."/>
            <person name="Lee S.R."/>
            <person name="Wilamowska K."/>
            <person name="Weinberg Z."/>
            <person name="Ruzzo W.L."/>
            <person name="Wloga D."/>
            <person name="Gaertig J."/>
            <person name="Frankel J."/>
            <person name="Tsao C.-C."/>
            <person name="Gorovsky M.A."/>
            <person name="Keeling P.J."/>
            <person name="Waller R.F."/>
            <person name="Patron N.J."/>
            <person name="Cherry J.M."/>
            <person name="Stover N.A."/>
            <person name="Krieger C.J."/>
            <person name="del Toro C."/>
            <person name="Ryder H.F."/>
            <person name="Williamson S.C."/>
            <person name="Barbeau R.A."/>
            <person name="Hamilton E.P."/>
            <person name="Orias E."/>
        </authorList>
    </citation>
    <scope>NUCLEOTIDE SEQUENCE [LARGE SCALE GENOMIC DNA]</scope>
    <source>
        <strain evidence="5">SB210</strain>
    </source>
</reference>
<dbReference type="HOGENOM" id="CLU_483591_0_0_1"/>
<dbReference type="Proteomes" id="UP000009168">
    <property type="component" value="Unassembled WGS sequence"/>
</dbReference>
<evidence type="ECO:0000256" key="2">
    <source>
        <dbReference type="ARBA" id="ARBA00022614"/>
    </source>
</evidence>
<keyword evidence="1" id="KW-0343">GTPase activation</keyword>
<dbReference type="Gene3D" id="3.80.10.10">
    <property type="entry name" value="Ribonuclease Inhibitor"/>
    <property type="match status" value="2"/>
</dbReference>
<evidence type="ECO:0000313" key="5">
    <source>
        <dbReference type="Proteomes" id="UP000009168"/>
    </source>
</evidence>
<dbReference type="GeneID" id="7824188"/>
<sequence>MSYFTSQIMKNKSKSCLFDYYGIRNFFIFLSQNNWYYSNFEYLCSFKKGVIIKAINLISQNQFGIILILTNEDLPAQITQDKIIRTYQIPLNDDIFYTALEFKLDKDLDDQFKFYDLLSINEDFQKIRYAQVLARKKKLIEPEIVQLSTKISQCIQLLQLNVDLFDNPITPSFASILVQSISQCQEIQELVLDLGWCNLGNTEIKWIENLANCKNMTTLHINLESNNINQGDIKIIGTALENLNKLDNLYLGLQYNNIKEQGFNSLVRSISKLKNLQSLNLDLYKNNIENDEKIEFEIQQCNLLTNLTLNLSQNCIQYEGAKSLGSAIQSFDKLKKLNIFLVNCQVREGINYIAQGVSNCKNLQSLNLDLKMNNIESQEQEVINTIANQKKLFYLNLNLCQNQFLDSKFLVSFLNQLGTCSSLKDVKFDFNSCAIDCLGLKALGKSISLCENLQSVDLNIEQNYIFEKGILDFLQEISQCQKLFKLALIQKYSEVLEMRKLEQPEKLGIFIKNIAEQFQEIVKQLKQCKKLNTLEFNFVQNQTNMEKVMQIQSNAKDQFNITNINNIYNIHKNEIKYVNNALTIQFTQTKQYLANQDFFSKSLQ</sequence>
<dbReference type="GO" id="GO:0005634">
    <property type="term" value="C:nucleus"/>
    <property type="evidence" value="ECO:0007669"/>
    <property type="project" value="TreeGrafter"/>
</dbReference>
<dbReference type="KEGG" id="tet:TTHERM_00574290"/>
<gene>
    <name evidence="4" type="ORF">TTHERM_00574290</name>
</gene>
<name>Q22V72_TETTS</name>
<proteinExistence type="predicted"/>
<keyword evidence="2" id="KW-0433">Leucine-rich repeat</keyword>
<dbReference type="InParanoid" id="Q22V72"/>
<dbReference type="PANTHER" id="PTHR24113">
    <property type="entry name" value="RAN GTPASE-ACTIVATING PROTEIN 1"/>
    <property type="match status" value="1"/>
</dbReference>
<dbReference type="RefSeq" id="XP_001009321.3">
    <property type="nucleotide sequence ID" value="XM_001009321.3"/>
</dbReference>
<protein>
    <recommendedName>
        <fullName evidence="6">Kinase domain protein</fullName>
    </recommendedName>
</protein>